<dbReference type="GO" id="GO:0005634">
    <property type="term" value="C:nucleus"/>
    <property type="evidence" value="ECO:0007669"/>
    <property type="project" value="InterPro"/>
</dbReference>
<evidence type="ECO:0000313" key="2">
    <source>
        <dbReference type="Proteomes" id="UP000095283"/>
    </source>
</evidence>
<dbReference type="Pfam" id="PF04801">
    <property type="entry name" value="RPC5"/>
    <property type="match status" value="1"/>
</dbReference>
<dbReference type="WBParaSite" id="Hba_11687">
    <property type="protein sequence ID" value="Hba_11687"/>
    <property type="gene ID" value="Hba_11687"/>
</dbReference>
<dbReference type="Proteomes" id="UP000095283">
    <property type="component" value="Unplaced"/>
</dbReference>
<evidence type="ECO:0000256" key="1">
    <source>
        <dbReference type="SAM" id="Phobius"/>
    </source>
</evidence>
<accession>A0A1I7X2L2</accession>
<dbReference type="AlphaFoldDB" id="A0A1I7X2L2"/>
<keyword evidence="1" id="KW-0812">Transmembrane</keyword>
<dbReference type="InterPro" id="IPR006886">
    <property type="entry name" value="RNA_pol_III_Rpc5"/>
</dbReference>
<sequence length="108" mass="12699">MDVDDDVPVVRSKSRKTKVNMDFGSDDEEDNVVKEYDVVVCTSLPNTEMYRIQFPMGKKRVFSSEKQPRVRYKKNVRMVNCTLFVVIGDILLRIIFASLNFNIYYYLI</sequence>
<evidence type="ECO:0000313" key="3">
    <source>
        <dbReference type="WBParaSite" id="Hba_11687"/>
    </source>
</evidence>
<feature type="transmembrane region" description="Helical" evidence="1">
    <location>
        <begin position="81"/>
        <end position="107"/>
    </location>
</feature>
<keyword evidence="2" id="KW-1185">Reference proteome</keyword>
<dbReference type="GO" id="GO:0006351">
    <property type="term" value="P:DNA-templated transcription"/>
    <property type="evidence" value="ECO:0007669"/>
    <property type="project" value="InterPro"/>
</dbReference>
<proteinExistence type="predicted"/>
<keyword evidence="1" id="KW-1133">Transmembrane helix</keyword>
<protein>
    <submittedName>
        <fullName evidence="3">Flavin-containing monooxygenase</fullName>
    </submittedName>
</protein>
<reference evidence="3" key="1">
    <citation type="submission" date="2016-11" db="UniProtKB">
        <authorList>
            <consortium name="WormBaseParasite"/>
        </authorList>
    </citation>
    <scope>IDENTIFICATION</scope>
</reference>
<organism evidence="2 3">
    <name type="scientific">Heterorhabditis bacteriophora</name>
    <name type="common">Entomopathogenic nematode worm</name>
    <dbReference type="NCBI Taxonomy" id="37862"/>
    <lineage>
        <taxon>Eukaryota</taxon>
        <taxon>Metazoa</taxon>
        <taxon>Ecdysozoa</taxon>
        <taxon>Nematoda</taxon>
        <taxon>Chromadorea</taxon>
        <taxon>Rhabditida</taxon>
        <taxon>Rhabditina</taxon>
        <taxon>Rhabditomorpha</taxon>
        <taxon>Strongyloidea</taxon>
        <taxon>Heterorhabditidae</taxon>
        <taxon>Heterorhabditis</taxon>
    </lineage>
</organism>
<name>A0A1I7X2L2_HETBA</name>
<keyword evidence="1" id="KW-0472">Membrane</keyword>